<dbReference type="PANTHER" id="PTHR33337">
    <property type="entry name" value="GFA DOMAIN-CONTAINING PROTEIN"/>
    <property type="match status" value="1"/>
</dbReference>
<evidence type="ECO:0000313" key="8">
    <source>
        <dbReference type="Proteomes" id="UP001597463"/>
    </source>
</evidence>
<evidence type="ECO:0000256" key="3">
    <source>
        <dbReference type="ARBA" id="ARBA00022833"/>
    </source>
</evidence>
<evidence type="ECO:0000259" key="6">
    <source>
        <dbReference type="PROSITE" id="PS51891"/>
    </source>
</evidence>
<name>A0ABW5ULP1_9BURK</name>
<dbReference type="EMBL" id="JBHUMV010000002">
    <property type="protein sequence ID" value="MFD2753544.1"/>
    <property type="molecule type" value="Genomic_DNA"/>
</dbReference>
<comment type="similarity">
    <text evidence="1">Belongs to the Gfa family.</text>
</comment>
<dbReference type="Proteomes" id="UP001597463">
    <property type="component" value="Unassembled WGS sequence"/>
</dbReference>
<feature type="region of interest" description="Disordered" evidence="5">
    <location>
        <begin position="1"/>
        <end position="25"/>
    </location>
</feature>
<dbReference type="InterPro" id="IPR006913">
    <property type="entry name" value="CENP-V/GFA"/>
</dbReference>
<keyword evidence="3" id="KW-0862">Zinc</keyword>
<keyword evidence="8" id="KW-1185">Reference proteome</keyword>
<feature type="domain" description="CENP-V/GFA" evidence="6">
    <location>
        <begin position="47"/>
        <end position="164"/>
    </location>
</feature>
<sequence length="188" mass="20573">MGPTQDGKPRPQGLRTTHSGEHGGHFSCNPFRAMRIHQIPEDSTAVTTGSCLCGQVRFEIHGELAGIQICHCSQCRKAQGGPLATNIPARQEQIRWIAGRDQLRHFESSPGKLRAFCPRCGSPVYSLRSSPAGVLRIRAGLLDEPSRASLASHQHVASRASWWPLPEDGLPRHEEAMAQASTQNSRIN</sequence>
<accession>A0ABW5ULP1</accession>
<keyword evidence="4" id="KW-0456">Lyase</keyword>
<dbReference type="Pfam" id="PF04828">
    <property type="entry name" value="GFA"/>
    <property type="match status" value="1"/>
</dbReference>
<keyword evidence="2" id="KW-0479">Metal-binding</keyword>
<dbReference type="PROSITE" id="PS51891">
    <property type="entry name" value="CENP_V_GFA"/>
    <property type="match status" value="1"/>
</dbReference>
<dbReference type="InterPro" id="IPR011057">
    <property type="entry name" value="Mss4-like_sf"/>
</dbReference>
<protein>
    <submittedName>
        <fullName evidence="7">GFA family protein</fullName>
    </submittedName>
</protein>
<proteinExistence type="inferred from homology"/>
<evidence type="ECO:0000256" key="2">
    <source>
        <dbReference type="ARBA" id="ARBA00022723"/>
    </source>
</evidence>
<evidence type="ECO:0000313" key="7">
    <source>
        <dbReference type="EMBL" id="MFD2753544.1"/>
    </source>
</evidence>
<dbReference type="SUPFAM" id="SSF51316">
    <property type="entry name" value="Mss4-like"/>
    <property type="match status" value="1"/>
</dbReference>
<comment type="caution">
    <text evidence="7">The sequence shown here is derived from an EMBL/GenBank/DDBJ whole genome shotgun (WGS) entry which is preliminary data.</text>
</comment>
<organism evidence="7 8">
    <name type="scientific">Comamonas terrae</name>
    <dbReference type="NCBI Taxonomy" id="673548"/>
    <lineage>
        <taxon>Bacteria</taxon>
        <taxon>Pseudomonadati</taxon>
        <taxon>Pseudomonadota</taxon>
        <taxon>Betaproteobacteria</taxon>
        <taxon>Burkholderiales</taxon>
        <taxon>Comamonadaceae</taxon>
        <taxon>Comamonas</taxon>
    </lineage>
</organism>
<evidence type="ECO:0000256" key="4">
    <source>
        <dbReference type="ARBA" id="ARBA00023239"/>
    </source>
</evidence>
<dbReference type="Gene3D" id="3.90.1590.10">
    <property type="entry name" value="glutathione-dependent formaldehyde- activating enzyme (gfa)"/>
    <property type="match status" value="1"/>
</dbReference>
<gene>
    <name evidence="7" type="ORF">ACFSW6_05565</name>
</gene>
<reference evidence="8" key="1">
    <citation type="journal article" date="2019" name="Int. J. Syst. Evol. Microbiol.">
        <title>The Global Catalogue of Microorganisms (GCM) 10K type strain sequencing project: providing services to taxonomists for standard genome sequencing and annotation.</title>
        <authorList>
            <consortium name="The Broad Institute Genomics Platform"/>
            <consortium name="The Broad Institute Genome Sequencing Center for Infectious Disease"/>
            <person name="Wu L."/>
            <person name="Ma J."/>
        </authorList>
    </citation>
    <scope>NUCLEOTIDE SEQUENCE [LARGE SCALE GENOMIC DNA]</scope>
    <source>
        <strain evidence="8">TISTR 1906</strain>
    </source>
</reference>
<dbReference type="PANTHER" id="PTHR33337:SF40">
    <property type="entry name" value="CENP-V_GFA DOMAIN-CONTAINING PROTEIN-RELATED"/>
    <property type="match status" value="1"/>
</dbReference>
<evidence type="ECO:0000256" key="5">
    <source>
        <dbReference type="SAM" id="MobiDB-lite"/>
    </source>
</evidence>
<evidence type="ECO:0000256" key="1">
    <source>
        <dbReference type="ARBA" id="ARBA00005495"/>
    </source>
</evidence>